<evidence type="ECO:0000256" key="4">
    <source>
        <dbReference type="ARBA" id="ARBA00022605"/>
    </source>
</evidence>
<keyword evidence="5" id="KW-0521">NADP</keyword>
<evidence type="ECO:0000256" key="7">
    <source>
        <dbReference type="ARBA" id="ARBA00050557"/>
    </source>
</evidence>
<dbReference type="GO" id="GO:0003942">
    <property type="term" value="F:N-acetyl-gamma-glutamyl-phosphate reductase activity"/>
    <property type="evidence" value="ECO:0007669"/>
    <property type="project" value="UniProtKB-EC"/>
</dbReference>
<evidence type="ECO:0000313" key="11">
    <source>
        <dbReference type="EMBL" id="CAB4923336.1"/>
    </source>
</evidence>
<dbReference type="SMART" id="SM00859">
    <property type="entry name" value="Semialdhyde_dh"/>
    <property type="match status" value="1"/>
</dbReference>
<evidence type="ECO:0000313" key="12">
    <source>
        <dbReference type="EMBL" id="CAB4976867.1"/>
    </source>
</evidence>
<dbReference type="EMBL" id="CAFBRZ010000041">
    <property type="protein sequence ID" value="CAB5153558.1"/>
    <property type="molecule type" value="Genomic_DNA"/>
</dbReference>
<dbReference type="Pfam" id="PF22698">
    <property type="entry name" value="Semialdhyde_dhC_1"/>
    <property type="match status" value="1"/>
</dbReference>
<dbReference type="Pfam" id="PF01118">
    <property type="entry name" value="Semialdhyde_dh"/>
    <property type="match status" value="1"/>
</dbReference>
<dbReference type="CDD" id="cd23934">
    <property type="entry name" value="AGPR_1_C"/>
    <property type="match status" value="1"/>
</dbReference>
<keyword evidence="4" id="KW-0028">Amino-acid biosynthesis</keyword>
<feature type="domain" description="Semialdehyde dehydrogenase NAD-binding" evidence="8">
    <location>
        <begin position="2"/>
        <end position="134"/>
    </location>
</feature>
<gene>
    <name evidence="9" type="ORF">UFOPK2655_01196</name>
    <name evidence="10" type="ORF">UFOPK3077_01079</name>
    <name evidence="11" type="ORF">UFOPK3667_00836</name>
    <name evidence="12" type="ORF">UFOPK3903_00894</name>
    <name evidence="13" type="ORF">UFOPK4444_00817</name>
</gene>
<dbReference type="InterPro" id="IPR036291">
    <property type="entry name" value="NAD(P)-bd_dom_sf"/>
</dbReference>
<dbReference type="SUPFAM" id="SSF51735">
    <property type="entry name" value="NAD(P)-binding Rossmann-fold domains"/>
    <property type="match status" value="1"/>
</dbReference>
<dbReference type="Gene3D" id="3.30.360.10">
    <property type="entry name" value="Dihydrodipicolinate Reductase, domain 2"/>
    <property type="match status" value="1"/>
</dbReference>
<evidence type="ECO:0000313" key="9">
    <source>
        <dbReference type="EMBL" id="CAB4718956.1"/>
    </source>
</evidence>
<evidence type="ECO:0000259" key="8">
    <source>
        <dbReference type="SMART" id="SM00859"/>
    </source>
</evidence>
<dbReference type="InterPro" id="IPR000706">
    <property type="entry name" value="AGPR_type-1"/>
</dbReference>
<dbReference type="EMBL" id="CAFBMU010000007">
    <property type="protein sequence ID" value="CAB4923336.1"/>
    <property type="molecule type" value="Genomic_DNA"/>
</dbReference>
<evidence type="ECO:0000256" key="3">
    <source>
        <dbReference type="ARBA" id="ARBA00022571"/>
    </source>
</evidence>
<evidence type="ECO:0000256" key="2">
    <source>
        <dbReference type="ARBA" id="ARBA00013072"/>
    </source>
</evidence>
<evidence type="ECO:0000256" key="5">
    <source>
        <dbReference type="ARBA" id="ARBA00022857"/>
    </source>
</evidence>
<evidence type="ECO:0000313" key="13">
    <source>
        <dbReference type="EMBL" id="CAB5153558.1"/>
    </source>
</evidence>
<dbReference type="AlphaFoldDB" id="A0A6J7WCX1"/>
<dbReference type="PANTHER" id="PTHR32338">
    <property type="entry name" value="N-ACETYL-GAMMA-GLUTAMYL-PHOSPHATE REDUCTASE, CHLOROPLASTIC-RELATED-RELATED"/>
    <property type="match status" value="1"/>
</dbReference>
<dbReference type="CDD" id="cd24148">
    <property type="entry name" value="AGPR_1_actinobacAGPR_like"/>
    <property type="match status" value="1"/>
</dbReference>
<dbReference type="EMBL" id="CAFAAS010000012">
    <property type="protein sequence ID" value="CAB4809424.1"/>
    <property type="molecule type" value="Genomic_DNA"/>
</dbReference>
<keyword evidence="3" id="KW-0055">Arginine biosynthesis</keyword>
<dbReference type="InterPro" id="IPR058924">
    <property type="entry name" value="AGPR_dimerisation_dom"/>
</dbReference>
<dbReference type="GO" id="GO:0070401">
    <property type="term" value="F:NADP+ binding"/>
    <property type="evidence" value="ECO:0007669"/>
    <property type="project" value="InterPro"/>
</dbReference>
<name>A0A6J7WCX1_9ZZZZ</name>
<comment type="pathway">
    <text evidence="1">Amino-acid biosynthesis; L-arginine biosynthesis; N(2)-acetyl-L-ornithine from L-glutamate: step 3/4.</text>
</comment>
<accession>A0A6J7WCX1</accession>
<dbReference type="EMBL" id="CAEZYE010000082">
    <property type="protein sequence ID" value="CAB4718956.1"/>
    <property type="molecule type" value="Genomic_DNA"/>
</dbReference>
<dbReference type="EC" id="1.2.1.38" evidence="2"/>
<dbReference type="EMBL" id="CAFBOD010000008">
    <property type="protein sequence ID" value="CAB4976867.1"/>
    <property type="molecule type" value="Genomic_DNA"/>
</dbReference>
<dbReference type="PANTHER" id="PTHR32338:SF10">
    <property type="entry name" value="N-ACETYL-GAMMA-GLUTAMYL-PHOSPHATE REDUCTASE, CHLOROPLASTIC-RELATED"/>
    <property type="match status" value="1"/>
</dbReference>
<dbReference type="FunFam" id="3.30.360.10:FF:000014">
    <property type="entry name" value="N-acetyl-gamma-glutamyl-phosphate reductase"/>
    <property type="match status" value="1"/>
</dbReference>
<evidence type="ECO:0000256" key="1">
    <source>
        <dbReference type="ARBA" id="ARBA00004862"/>
    </source>
</evidence>
<dbReference type="InterPro" id="IPR000534">
    <property type="entry name" value="Semialdehyde_DH_NAD-bd"/>
</dbReference>
<dbReference type="PROSITE" id="PS01224">
    <property type="entry name" value="ARGC"/>
    <property type="match status" value="1"/>
</dbReference>
<protein>
    <recommendedName>
        <fullName evidence="2">N-acetyl-gamma-glutamyl-phosphate reductase</fullName>
        <ecNumber evidence="2">1.2.1.38</ecNumber>
    </recommendedName>
</protein>
<dbReference type="InterPro" id="IPR023013">
    <property type="entry name" value="AGPR_AS"/>
</dbReference>
<evidence type="ECO:0000256" key="6">
    <source>
        <dbReference type="ARBA" id="ARBA00023002"/>
    </source>
</evidence>
<dbReference type="HAMAP" id="MF_00150">
    <property type="entry name" value="ArgC_type1"/>
    <property type="match status" value="1"/>
</dbReference>
<sequence>MRTAVIGASGYAGAELLRLLSGHPGFEVKVVSAHSKAGEQVTSIHPQLHNYGGQSFVTFDEIDFSTLDIVFLALPHGESATLIAKIPSTLKVVDLGADFRLEDASQWEKYYGGDHAGVWVYGLPELSSSQREAIKKENRVANPGCYATAISLGLLPAVNFIDVSDIVVVAASGTTGAGRSAKIDLIGSEVMGSLTSYKFGGVHQHTAEIEQTLTAIAKKPAKISFTPILAPMPRGILATLTAQLTQKLTTQQAHEIFSEHYASSFFVDVLPPDQMPKTSSLTGSNRVQMQVAVDEHTNRLIVSVAIDNLGKGAAGQAIQNANLICGFDEAVGLSHDGVGA</sequence>
<dbReference type="InterPro" id="IPR050085">
    <property type="entry name" value="AGPR"/>
</dbReference>
<dbReference type="SUPFAM" id="SSF55347">
    <property type="entry name" value="Glyceraldehyde-3-phosphate dehydrogenase-like, C-terminal domain"/>
    <property type="match status" value="1"/>
</dbReference>
<organism evidence="13">
    <name type="scientific">freshwater metagenome</name>
    <dbReference type="NCBI Taxonomy" id="449393"/>
    <lineage>
        <taxon>unclassified sequences</taxon>
        <taxon>metagenomes</taxon>
        <taxon>ecological metagenomes</taxon>
    </lineage>
</organism>
<proteinExistence type="inferred from homology"/>
<dbReference type="GO" id="GO:0051287">
    <property type="term" value="F:NAD binding"/>
    <property type="evidence" value="ECO:0007669"/>
    <property type="project" value="InterPro"/>
</dbReference>
<comment type="catalytic activity">
    <reaction evidence="7">
        <text>N-acetyl-L-glutamate 5-semialdehyde + phosphate + NADP(+) = N-acetyl-L-glutamyl 5-phosphate + NADPH + H(+)</text>
        <dbReference type="Rhea" id="RHEA:21588"/>
        <dbReference type="ChEBI" id="CHEBI:15378"/>
        <dbReference type="ChEBI" id="CHEBI:29123"/>
        <dbReference type="ChEBI" id="CHEBI:43474"/>
        <dbReference type="ChEBI" id="CHEBI:57783"/>
        <dbReference type="ChEBI" id="CHEBI:57936"/>
        <dbReference type="ChEBI" id="CHEBI:58349"/>
        <dbReference type="EC" id="1.2.1.38"/>
    </reaction>
</comment>
<dbReference type="NCBIfam" id="TIGR01850">
    <property type="entry name" value="argC"/>
    <property type="match status" value="1"/>
</dbReference>
<reference evidence="13" key="1">
    <citation type="submission" date="2020-05" db="EMBL/GenBank/DDBJ databases">
        <authorList>
            <person name="Chiriac C."/>
            <person name="Salcher M."/>
            <person name="Ghai R."/>
            <person name="Kavagutti S V."/>
        </authorList>
    </citation>
    <scope>NUCLEOTIDE SEQUENCE</scope>
</reference>
<dbReference type="GO" id="GO:0006526">
    <property type="term" value="P:L-arginine biosynthetic process"/>
    <property type="evidence" value="ECO:0007669"/>
    <property type="project" value="UniProtKB-KW"/>
</dbReference>
<keyword evidence="6" id="KW-0560">Oxidoreductase</keyword>
<evidence type="ECO:0000313" key="10">
    <source>
        <dbReference type="EMBL" id="CAB4809424.1"/>
    </source>
</evidence>
<dbReference type="Gene3D" id="3.40.50.720">
    <property type="entry name" value="NAD(P)-binding Rossmann-like Domain"/>
    <property type="match status" value="1"/>
</dbReference>